<keyword evidence="12 13" id="KW-0472">Membrane</keyword>
<dbReference type="SUPFAM" id="SSF55874">
    <property type="entry name" value="ATPase domain of HSP90 chaperone/DNA topoisomerase II/histidine kinase"/>
    <property type="match status" value="1"/>
</dbReference>
<evidence type="ECO:0000256" key="13">
    <source>
        <dbReference type="PIRNR" id="PIRNR037431"/>
    </source>
</evidence>
<dbReference type="Gene3D" id="1.20.5.1930">
    <property type="match status" value="1"/>
</dbReference>
<evidence type="ECO:0000256" key="14">
    <source>
        <dbReference type="SAM" id="Phobius"/>
    </source>
</evidence>
<keyword evidence="7 13" id="KW-0547">Nucleotide-binding</keyword>
<evidence type="ECO:0000256" key="7">
    <source>
        <dbReference type="ARBA" id="ARBA00022741"/>
    </source>
</evidence>
<name>A0A1T4MYL4_9ENTE</name>
<evidence type="ECO:0000256" key="10">
    <source>
        <dbReference type="ARBA" id="ARBA00022989"/>
    </source>
</evidence>
<dbReference type="InterPro" id="IPR050482">
    <property type="entry name" value="Sensor_HK_TwoCompSys"/>
</dbReference>
<evidence type="ECO:0000256" key="3">
    <source>
        <dbReference type="ARBA" id="ARBA00022475"/>
    </source>
</evidence>
<dbReference type="CDD" id="cd16917">
    <property type="entry name" value="HATPase_UhpB-NarQ-NarX-like"/>
    <property type="match status" value="1"/>
</dbReference>
<dbReference type="EC" id="2.7.13.3" evidence="13"/>
<gene>
    <name evidence="16" type="ORF">SAMN02745116_01248</name>
</gene>
<keyword evidence="8 13" id="KW-0418">Kinase</keyword>
<evidence type="ECO:0000256" key="6">
    <source>
        <dbReference type="ARBA" id="ARBA00022692"/>
    </source>
</evidence>
<keyword evidence="4" id="KW-0597">Phosphoprotein</keyword>
<evidence type="ECO:0000256" key="5">
    <source>
        <dbReference type="ARBA" id="ARBA00022679"/>
    </source>
</evidence>
<feature type="domain" description="Histidine kinase" evidence="15">
    <location>
        <begin position="154"/>
        <end position="349"/>
    </location>
</feature>
<dbReference type="GO" id="GO:0005886">
    <property type="term" value="C:plasma membrane"/>
    <property type="evidence" value="ECO:0007669"/>
    <property type="project" value="UniProtKB-SubCell"/>
</dbReference>
<dbReference type="Proteomes" id="UP000190328">
    <property type="component" value="Unassembled WGS sequence"/>
</dbReference>
<proteinExistence type="predicted"/>
<comment type="subcellular location">
    <subcellularLocation>
        <location evidence="2 13">Cell membrane</location>
        <topology evidence="2 13">Multi-pass membrane protein</topology>
    </subcellularLocation>
</comment>
<keyword evidence="11 13" id="KW-0902">Two-component regulatory system</keyword>
<keyword evidence="3 13" id="KW-1003">Cell membrane</keyword>
<dbReference type="STRING" id="263852.SAMN02745116_01248"/>
<dbReference type="GO" id="GO:0000155">
    <property type="term" value="F:phosphorelay sensor kinase activity"/>
    <property type="evidence" value="ECO:0007669"/>
    <property type="project" value="UniProtKB-UniRule"/>
</dbReference>
<organism evidence="16 17">
    <name type="scientific">Pilibacter termitis</name>
    <dbReference type="NCBI Taxonomy" id="263852"/>
    <lineage>
        <taxon>Bacteria</taxon>
        <taxon>Bacillati</taxon>
        <taxon>Bacillota</taxon>
        <taxon>Bacilli</taxon>
        <taxon>Lactobacillales</taxon>
        <taxon>Enterococcaceae</taxon>
        <taxon>Pilibacter</taxon>
    </lineage>
</organism>
<dbReference type="EMBL" id="FUXI01000012">
    <property type="protein sequence ID" value="SJZ71845.1"/>
    <property type="molecule type" value="Genomic_DNA"/>
</dbReference>
<dbReference type="GO" id="GO:0046983">
    <property type="term" value="F:protein dimerization activity"/>
    <property type="evidence" value="ECO:0007669"/>
    <property type="project" value="InterPro"/>
</dbReference>
<dbReference type="Gene3D" id="3.30.565.10">
    <property type="entry name" value="Histidine kinase-like ATPase, C-terminal domain"/>
    <property type="match status" value="1"/>
</dbReference>
<evidence type="ECO:0000256" key="4">
    <source>
        <dbReference type="ARBA" id="ARBA00022553"/>
    </source>
</evidence>
<dbReference type="PROSITE" id="PS50109">
    <property type="entry name" value="HIS_KIN"/>
    <property type="match status" value="1"/>
</dbReference>
<dbReference type="SMART" id="SM00387">
    <property type="entry name" value="HATPase_c"/>
    <property type="match status" value="1"/>
</dbReference>
<feature type="transmembrane region" description="Helical" evidence="14">
    <location>
        <begin position="47"/>
        <end position="68"/>
    </location>
</feature>
<dbReference type="OrthoDB" id="9795828at2"/>
<dbReference type="RefSeq" id="WP_078807183.1">
    <property type="nucleotide sequence ID" value="NZ_FUXI01000012.1"/>
</dbReference>
<dbReference type="Pfam" id="PF02518">
    <property type="entry name" value="HATPase_c"/>
    <property type="match status" value="1"/>
</dbReference>
<dbReference type="InterPro" id="IPR005467">
    <property type="entry name" value="His_kinase_dom"/>
</dbReference>
<evidence type="ECO:0000313" key="16">
    <source>
        <dbReference type="EMBL" id="SJZ71845.1"/>
    </source>
</evidence>
<evidence type="ECO:0000256" key="8">
    <source>
        <dbReference type="ARBA" id="ARBA00022777"/>
    </source>
</evidence>
<sequence>MIRFPRIAVLFYSFFITFVVILLVLLFSNTGEESFIVLLLHTSFLNIPMVIYVFTFSLIVAILTYGMVSWSERNYDKQVEENLHYLVRQEYDKVIHFEMTEGAALSTNVQIHQSIHLLAEKLRLMNEQLQQLSLEQVKVGTESREEILRQERLRLSRELHDSVSQQLFAAMMILSGLNEQASASDENPVFTKQLATVTDVINTAQSEMRALLLHLRPIELSGKSLKQGIEQLLRELETKIKIKLKWDIEDVALTTAIEDHLFRIMQELLSNTLRHAKADELEVYLHKVGAAVVLKVIDDGVGFDMQEEKSASYGLINIRERVLGMGGEVKIISFKGQGTGVEIRVPIIIEEKND</sequence>
<evidence type="ECO:0000256" key="12">
    <source>
        <dbReference type="ARBA" id="ARBA00023136"/>
    </source>
</evidence>
<comment type="catalytic activity">
    <reaction evidence="1 13">
        <text>ATP + protein L-histidine = ADP + protein N-phospho-L-histidine.</text>
        <dbReference type="EC" id="2.7.13.3"/>
    </reaction>
</comment>
<evidence type="ECO:0000256" key="11">
    <source>
        <dbReference type="ARBA" id="ARBA00023012"/>
    </source>
</evidence>
<keyword evidence="5 13" id="KW-0808">Transferase</keyword>
<keyword evidence="9 13" id="KW-0067">ATP-binding</keyword>
<dbReference type="PANTHER" id="PTHR24421:SF37">
    <property type="entry name" value="SENSOR HISTIDINE KINASE NARS"/>
    <property type="match status" value="1"/>
</dbReference>
<accession>A0A1T4MYL4</accession>
<keyword evidence="10 14" id="KW-1133">Transmembrane helix</keyword>
<evidence type="ECO:0000313" key="17">
    <source>
        <dbReference type="Proteomes" id="UP000190328"/>
    </source>
</evidence>
<dbReference type="Pfam" id="PF07730">
    <property type="entry name" value="HisKA_3"/>
    <property type="match status" value="1"/>
</dbReference>
<keyword evidence="17" id="KW-1185">Reference proteome</keyword>
<dbReference type="InterPro" id="IPR017202">
    <property type="entry name" value="LiaS/VraS"/>
</dbReference>
<dbReference type="GO" id="GO:0005524">
    <property type="term" value="F:ATP binding"/>
    <property type="evidence" value="ECO:0007669"/>
    <property type="project" value="UniProtKB-UniRule"/>
</dbReference>
<reference evidence="16 17" key="1">
    <citation type="submission" date="2017-02" db="EMBL/GenBank/DDBJ databases">
        <authorList>
            <person name="Peterson S.W."/>
        </authorList>
    </citation>
    <scope>NUCLEOTIDE SEQUENCE [LARGE SCALE GENOMIC DNA]</scope>
    <source>
        <strain evidence="16 17">ATCC BAA-1030</strain>
    </source>
</reference>
<dbReference type="PANTHER" id="PTHR24421">
    <property type="entry name" value="NITRATE/NITRITE SENSOR PROTEIN NARX-RELATED"/>
    <property type="match status" value="1"/>
</dbReference>
<evidence type="ECO:0000256" key="9">
    <source>
        <dbReference type="ARBA" id="ARBA00022840"/>
    </source>
</evidence>
<dbReference type="PIRSF" id="PIRSF037431">
    <property type="entry name" value="STHK_LiaS"/>
    <property type="match status" value="1"/>
</dbReference>
<evidence type="ECO:0000256" key="2">
    <source>
        <dbReference type="ARBA" id="ARBA00004651"/>
    </source>
</evidence>
<keyword evidence="6 14" id="KW-0812">Transmembrane</keyword>
<dbReference type="InterPro" id="IPR003594">
    <property type="entry name" value="HATPase_dom"/>
</dbReference>
<evidence type="ECO:0000259" key="15">
    <source>
        <dbReference type="PROSITE" id="PS50109"/>
    </source>
</evidence>
<evidence type="ECO:0000256" key="1">
    <source>
        <dbReference type="ARBA" id="ARBA00000085"/>
    </source>
</evidence>
<dbReference type="InterPro" id="IPR036890">
    <property type="entry name" value="HATPase_C_sf"/>
</dbReference>
<dbReference type="InterPro" id="IPR011712">
    <property type="entry name" value="Sig_transdc_His_kin_sub3_dim/P"/>
</dbReference>
<feature type="transmembrane region" description="Helical" evidence="14">
    <location>
        <begin position="7"/>
        <end position="27"/>
    </location>
</feature>
<dbReference type="AlphaFoldDB" id="A0A1T4MYL4"/>
<protein>
    <recommendedName>
        <fullName evidence="13">Sensor histidine kinase</fullName>
        <ecNumber evidence="13">2.7.13.3</ecNumber>
    </recommendedName>
</protein>